<proteinExistence type="predicted"/>
<accession>A0A8S3U785</accession>
<gene>
    <name evidence="1" type="ORF">MEDL_51733</name>
</gene>
<dbReference type="Proteomes" id="UP000683360">
    <property type="component" value="Unassembled WGS sequence"/>
</dbReference>
<keyword evidence="2" id="KW-1185">Reference proteome</keyword>
<dbReference type="EMBL" id="CAJPWZ010002518">
    <property type="protein sequence ID" value="CAG2239390.1"/>
    <property type="molecule type" value="Genomic_DNA"/>
</dbReference>
<comment type="caution">
    <text evidence="1">The sequence shown here is derived from an EMBL/GenBank/DDBJ whole genome shotgun (WGS) entry which is preliminary data.</text>
</comment>
<reference evidence="1" key="1">
    <citation type="submission" date="2021-03" db="EMBL/GenBank/DDBJ databases">
        <authorList>
            <person name="Bekaert M."/>
        </authorList>
    </citation>
    <scope>NUCLEOTIDE SEQUENCE</scope>
</reference>
<evidence type="ECO:0000313" key="1">
    <source>
        <dbReference type="EMBL" id="CAG2239390.1"/>
    </source>
</evidence>
<sequence>MKSPLLNALSKAAIKFETNTVVMEIYSVKKPVCEIECSSHSECLDGYSCQTEGCDRICRPKRVILSNSAIRSDMSSSGCVQRCMDRGGLGCRSLCQRSIDSLSGGQIIPGGFLDSGFEDALVDSIRSDSLLGRISPLGDSIRSGSLGRHISPVGDSIRSDSLLGRISPLGDSIRSGSLVRHISTVGDSIRSGSLLGRISQVDSILHKGCQNTCISRGCNFNEECVTRDGCSVCVRSKTYA</sequence>
<dbReference type="OrthoDB" id="6079451at2759"/>
<evidence type="ECO:0000313" key="2">
    <source>
        <dbReference type="Proteomes" id="UP000683360"/>
    </source>
</evidence>
<organism evidence="1 2">
    <name type="scientific">Mytilus edulis</name>
    <name type="common">Blue mussel</name>
    <dbReference type="NCBI Taxonomy" id="6550"/>
    <lineage>
        <taxon>Eukaryota</taxon>
        <taxon>Metazoa</taxon>
        <taxon>Spiralia</taxon>
        <taxon>Lophotrochozoa</taxon>
        <taxon>Mollusca</taxon>
        <taxon>Bivalvia</taxon>
        <taxon>Autobranchia</taxon>
        <taxon>Pteriomorphia</taxon>
        <taxon>Mytilida</taxon>
        <taxon>Mytiloidea</taxon>
        <taxon>Mytilidae</taxon>
        <taxon>Mytilinae</taxon>
        <taxon>Mytilus</taxon>
    </lineage>
</organism>
<protein>
    <submittedName>
        <fullName evidence="1">Uncharacterized protein</fullName>
    </submittedName>
</protein>
<name>A0A8S3U785_MYTED</name>
<dbReference type="AlphaFoldDB" id="A0A8S3U785"/>